<evidence type="ECO:0000259" key="3">
    <source>
        <dbReference type="Pfam" id="PF13476"/>
    </source>
</evidence>
<organism evidence="4 5">
    <name type="scientific">Ferrimonas lipolytica</name>
    <dbReference type="NCBI Taxonomy" id="2724191"/>
    <lineage>
        <taxon>Bacteria</taxon>
        <taxon>Pseudomonadati</taxon>
        <taxon>Pseudomonadota</taxon>
        <taxon>Gammaproteobacteria</taxon>
        <taxon>Alteromonadales</taxon>
        <taxon>Ferrimonadaceae</taxon>
        <taxon>Ferrimonas</taxon>
    </lineage>
</organism>
<feature type="region of interest" description="Disordered" evidence="2">
    <location>
        <begin position="1004"/>
        <end position="1024"/>
    </location>
</feature>
<dbReference type="SUPFAM" id="SSF52540">
    <property type="entry name" value="P-loop containing nucleoside triphosphate hydrolases"/>
    <property type="match status" value="2"/>
</dbReference>
<feature type="compositionally biased region" description="Polar residues" evidence="2">
    <location>
        <begin position="1004"/>
        <end position="1015"/>
    </location>
</feature>
<dbReference type="Proteomes" id="UP000501602">
    <property type="component" value="Chromosome"/>
</dbReference>
<dbReference type="EMBL" id="CP051180">
    <property type="protein sequence ID" value="QIZ77156.1"/>
    <property type="molecule type" value="Genomic_DNA"/>
</dbReference>
<dbReference type="Gene3D" id="3.40.50.300">
    <property type="entry name" value="P-loop containing nucleotide triphosphate hydrolases"/>
    <property type="match status" value="2"/>
</dbReference>
<evidence type="ECO:0000313" key="4">
    <source>
        <dbReference type="EMBL" id="QIZ77156.1"/>
    </source>
</evidence>
<feature type="compositionally biased region" description="Low complexity" evidence="2">
    <location>
        <begin position="720"/>
        <end position="736"/>
    </location>
</feature>
<dbReference type="Pfam" id="PF13558">
    <property type="entry name" value="SbcC_Walker_B"/>
    <property type="match status" value="1"/>
</dbReference>
<evidence type="ECO:0000313" key="5">
    <source>
        <dbReference type="Proteomes" id="UP000501602"/>
    </source>
</evidence>
<feature type="coiled-coil region" evidence="1">
    <location>
        <begin position="529"/>
        <end position="560"/>
    </location>
</feature>
<reference evidence="4 5" key="1">
    <citation type="submission" date="2020-04" db="EMBL/GenBank/DDBJ databases">
        <title>Ferrimonas sp. S7 isolated from sea water.</title>
        <authorList>
            <person name="Bae S.S."/>
            <person name="Baek K."/>
        </authorList>
    </citation>
    <scope>NUCLEOTIDE SEQUENCE [LARGE SCALE GENOMIC DNA]</scope>
    <source>
        <strain evidence="4 5">S7</strain>
    </source>
</reference>
<dbReference type="GO" id="GO:0016887">
    <property type="term" value="F:ATP hydrolysis activity"/>
    <property type="evidence" value="ECO:0007669"/>
    <property type="project" value="InterPro"/>
</dbReference>
<dbReference type="AlphaFoldDB" id="A0A6H1UG13"/>
<evidence type="ECO:0000256" key="1">
    <source>
        <dbReference type="SAM" id="Coils"/>
    </source>
</evidence>
<dbReference type="InterPro" id="IPR027417">
    <property type="entry name" value="P-loop_NTPase"/>
</dbReference>
<evidence type="ECO:0000256" key="2">
    <source>
        <dbReference type="SAM" id="MobiDB-lite"/>
    </source>
</evidence>
<dbReference type="RefSeq" id="WP_168660417.1">
    <property type="nucleotide sequence ID" value="NZ_CP051180.1"/>
</dbReference>
<keyword evidence="1" id="KW-0175">Coiled coil</keyword>
<dbReference type="PANTHER" id="PTHR32114">
    <property type="entry name" value="ABC TRANSPORTER ABCH.3"/>
    <property type="match status" value="1"/>
</dbReference>
<name>A0A6H1UG13_9GAMM</name>
<feature type="region of interest" description="Disordered" evidence="2">
    <location>
        <begin position="469"/>
        <end position="489"/>
    </location>
</feature>
<proteinExistence type="predicted"/>
<feature type="coiled-coil region" evidence="1">
    <location>
        <begin position="813"/>
        <end position="847"/>
    </location>
</feature>
<dbReference type="KEGG" id="fes:HER31_09870"/>
<feature type="compositionally biased region" description="Low complexity" evidence="2">
    <location>
        <begin position="480"/>
        <end position="489"/>
    </location>
</feature>
<feature type="domain" description="Rad50/SbcC-type AAA" evidence="3">
    <location>
        <begin position="5"/>
        <end position="235"/>
    </location>
</feature>
<sequence>MKILSLRFKNLNSLKGEWKIDFRDEPFASNGLFAITGPTGAGKTTLLDAICLGLYHETPRLKVSPTQNELMTRHTSESLAEVEFEVQGAGYRAFWSQRRARGSVDGKLQAPSVELAQLSDGKILADKVKDKLQLVASLTGLDFGRFTKSMLLSQGQFAAFLNASANDRADLLEELTGTEIYGQISAQVYDNAAQAKTQLELLQAKLQGMELLTEQQRSDKQEQLQQLVQLTEQQQLQLQQSQAGIDWLQQQGSLTQQLNNAEQRFEQAKTSLQQQASSLAQLERAEAAQPLRADYQQQQQLLKQQQQLLEQQQQQQQAATALQPQLQQQQSAHQQAEQALTSAQQQQQQLQQLIVEQVVPLDNQLQQLAQVLSELQQQANDGKLQQQQFKQQQRNAEQELAQLLQQLQLHQQYLNEHQLDETLAGQLPAWQQLASQLTQLTEQLLTLQPISADQLDALQQQIDHAQDELNSAAAAQTRSQQQLQQHQQQLDDFLQQHPTVERQQQRQYLQQLQQRWPELTKLSSNYLQLHQSERNNQQQLQQLLSAKNQLSEQMDGWRQQMKSLTPERTRLQKLVDIERQINDLSLQRQQLEPDTPCPLCGSLEHPLVEQYQQDQQSDAEHQLQALEQQWEQLKTDGLQARAKVEQIQQQLEQLTAQANTQQQQLQQLQRQWQQLQTQLTIGFAIDDVPAQELAQQQLTEQQQALEQRQQHSSALEQSVHQATVAHSQAQQQHSGASNNLVNAQTSLAHLQQQQSAQQTQRQALTEQQQQLLVKWQQQLLSYQLQLPELDQLDDWLNGLQLRADAFRYQREQLQQLDQHKNGLTQSLQHLEQRLQDSNSAVDLMQSKLASNTEQQRQQQAKRQLLFGDKQVEAEQQRCQLLTEHASRQLQHSQQQLQQLQQQQSSIEGQQQSLQHQLEQTEQQLLEHGEALTQAAIAAGYADMTALADAMLELTEYQRLSQLQQQLQLAITQADAGVKQLHSQQQQHQLNRPNSLATQASAEQLGQLQQNHSQLSNERDASQHQLGHISSELDNDNRKRAQQHLLQQDIATKQLSYDDWAHLNSLIGSRDGAKFRRFAQGLTLDHLIHLANRQLDKLHGRYQLTRKAGETLELLVLDTWQGDSSRDTKTLSGGESFLVSLALALALSDLVSHKTRIDSLFLDEGFGTLDPHTLDTALDALDQLNASGKTIGVISHVEALKERLPVQIEIEKQAGLGVSRLASQYRFKADVVSS</sequence>
<dbReference type="PANTHER" id="PTHR32114:SF2">
    <property type="entry name" value="ABC TRANSPORTER ABCH.3"/>
    <property type="match status" value="1"/>
</dbReference>
<feature type="coiled-coil region" evidence="1">
    <location>
        <begin position="192"/>
        <end position="420"/>
    </location>
</feature>
<feature type="coiled-coil region" evidence="1">
    <location>
        <begin position="616"/>
        <end position="678"/>
    </location>
</feature>
<gene>
    <name evidence="4" type="ORF">HER31_09870</name>
</gene>
<accession>A0A6H1UG13</accession>
<dbReference type="InterPro" id="IPR038729">
    <property type="entry name" value="Rad50/SbcC_AAA"/>
</dbReference>
<feature type="coiled-coil region" evidence="1">
    <location>
        <begin position="882"/>
        <end position="930"/>
    </location>
</feature>
<feature type="region of interest" description="Disordered" evidence="2">
    <location>
        <begin position="704"/>
        <end position="736"/>
    </location>
</feature>
<keyword evidence="5" id="KW-1185">Reference proteome</keyword>
<dbReference type="Pfam" id="PF13476">
    <property type="entry name" value="AAA_23"/>
    <property type="match status" value="1"/>
</dbReference>
<dbReference type="GO" id="GO:0006302">
    <property type="term" value="P:double-strand break repair"/>
    <property type="evidence" value="ECO:0007669"/>
    <property type="project" value="InterPro"/>
</dbReference>
<protein>
    <submittedName>
        <fullName evidence="4">AAA family ATPase</fullName>
    </submittedName>
</protein>